<dbReference type="Proteomes" id="UP000286045">
    <property type="component" value="Unassembled WGS sequence"/>
</dbReference>
<sequence length="366" mass="40681">MSDNCPCDRYNLFQQIYILSMITGLASDVKDTEQNIQDRLEQCLQGTLPKLACTWKLSWGPRVFKKVDDPEKQLDNAWFAVVDHTKNICVLAIAGTASDSMEEYLENLRVNEVVDFNAWVNLWSITQGIPEPGITPPEDINPELPYCAHGTSVGVWHVLSNVSTTTAGQDTRIDEYLRTLGPEYTIVVTGHSLGGALSPMVALGLKQANLLGGHDVKVLPSAGVSPGNDVLARRYAEEFPKDPSAGESYRVYNLDYYNVYDFVPQAWSLTDVDRNLNNILGKILHIPAGDLLNELQFLVALAVGRSEESGIPYTPLQGQKFEGSPPPPDSIETKEELEEVIGQQHVLAYWDEIGIRDFMQPVKDKF</sequence>
<protein>
    <recommendedName>
        <fullName evidence="1">Fungal lipase-type domain-containing protein</fullName>
    </recommendedName>
</protein>
<evidence type="ECO:0000313" key="3">
    <source>
        <dbReference type="Proteomes" id="UP000286045"/>
    </source>
</evidence>
<keyword evidence="3" id="KW-1185">Reference proteome</keyword>
<proteinExistence type="predicted"/>
<comment type="caution">
    <text evidence="2">The sequence shown here is derived from an EMBL/GenBank/DDBJ whole genome shotgun (WGS) entry which is preliminary data.</text>
</comment>
<dbReference type="InterPro" id="IPR029058">
    <property type="entry name" value="AB_hydrolase_fold"/>
</dbReference>
<dbReference type="AlphaFoldDB" id="A0A439CMJ5"/>
<evidence type="ECO:0000313" key="2">
    <source>
        <dbReference type="EMBL" id="RWA03381.1"/>
    </source>
</evidence>
<organism evidence="2 3">
    <name type="scientific">Xylaria grammica</name>
    <dbReference type="NCBI Taxonomy" id="363999"/>
    <lineage>
        <taxon>Eukaryota</taxon>
        <taxon>Fungi</taxon>
        <taxon>Dikarya</taxon>
        <taxon>Ascomycota</taxon>
        <taxon>Pezizomycotina</taxon>
        <taxon>Sordariomycetes</taxon>
        <taxon>Xylariomycetidae</taxon>
        <taxon>Xylariales</taxon>
        <taxon>Xylariaceae</taxon>
        <taxon>Xylaria</taxon>
    </lineage>
</organism>
<dbReference type="EMBL" id="RYZI01000814">
    <property type="protein sequence ID" value="RWA03381.1"/>
    <property type="molecule type" value="Genomic_DNA"/>
</dbReference>
<dbReference type="Gene3D" id="3.40.50.1820">
    <property type="entry name" value="alpha/beta hydrolase"/>
    <property type="match status" value="1"/>
</dbReference>
<name>A0A439CMJ5_9PEZI</name>
<dbReference type="Pfam" id="PF01764">
    <property type="entry name" value="Lipase_3"/>
    <property type="match status" value="1"/>
</dbReference>
<reference evidence="2 3" key="1">
    <citation type="submission" date="2018-12" db="EMBL/GenBank/DDBJ databases">
        <title>Draft genome sequence of Xylaria grammica IHI A82.</title>
        <authorList>
            <person name="Buettner E."/>
            <person name="Kellner H."/>
        </authorList>
    </citation>
    <scope>NUCLEOTIDE SEQUENCE [LARGE SCALE GENOMIC DNA]</scope>
    <source>
        <strain evidence="2 3">IHI A82</strain>
    </source>
</reference>
<dbReference type="GO" id="GO:0006629">
    <property type="term" value="P:lipid metabolic process"/>
    <property type="evidence" value="ECO:0007669"/>
    <property type="project" value="InterPro"/>
</dbReference>
<dbReference type="SUPFAM" id="SSF53474">
    <property type="entry name" value="alpha/beta-Hydrolases"/>
    <property type="match status" value="1"/>
</dbReference>
<gene>
    <name evidence="2" type="ORF">EKO27_g11722</name>
</gene>
<dbReference type="InterPro" id="IPR002921">
    <property type="entry name" value="Fungal_lipase-type"/>
</dbReference>
<feature type="domain" description="Fungal lipase-type" evidence="1">
    <location>
        <begin position="171"/>
        <end position="265"/>
    </location>
</feature>
<accession>A0A439CMJ5</accession>
<evidence type="ECO:0000259" key="1">
    <source>
        <dbReference type="Pfam" id="PF01764"/>
    </source>
</evidence>